<reference evidence="1" key="1">
    <citation type="submission" date="2023-04" db="EMBL/GenBank/DDBJ databases">
        <title>A chromosome-level genome assembly of the parasitoid wasp Eretmocerus hayati.</title>
        <authorList>
            <person name="Zhong Y."/>
            <person name="Liu S."/>
            <person name="Liu Y."/>
        </authorList>
    </citation>
    <scope>NUCLEOTIDE SEQUENCE</scope>
    <source>
        <strain evidence="1">ZJU_SS_LIU_2023</strain>
    </source>
</reference>
<evidence type="ECO:0000313" key="2">
    <source>
        <dbReference type="Proteomes" id="UP001239111"/>
    </source>
</evidence>
<dbReference type="EMBL" id="CM056741">
    <property type="protein sequence ID" value="KAJ8685077.1"/>
    <property type="molecule type" value="Genomic_DNA"/>
</dbReference>
<comment type="caution">
    <text evidence="1">The sequence shown here is derived from an EMBL/GenBank/DDBJ whole genome shotgun (WGS) entry which is preliminary data.</text>
</comment>
<dbReference type="Proteomes" id="UP001239111">
    <property type="component" value="Chromosome 1"/>
</dbReference>
<protein>
    <submittedName>
        <fullName evidence="1">Uncharacterized protein</fullName>
    </submittedName>
</protein>
<sequence length="261" mass="29784">MALPQLRKVIDAPFCGRIGRYELLEEVSKINGNFVKATSQNIPKVDLVMLTRFIETSDCFTDPELQNEKTGRSMRASYGDYAIDYVQLLRRGQKCTVHAKVCPEIKCRDNNYTVLVIIDEKNYQIKKIDYQCAASEGGCKHIIALTAWLYRRTEEPAPTPVDCYWKKPVLSMVGSHIKYVTMKSLLVPSLQDQDMNGGVDNIDFLKLVLRQSGAEKTSSHLLNYFSQNSKMEMSLHNLAISFEGNRTNVSEFLKFICIKDY</sequence>
<evidence type="ECO:0000313" key="1">
    <source>
        <dbReference type="EMBL" id="KAJ8685077.1"/>
    </source>
</evidence>
<accession>A0ACC2PRU6</accession>
<name>A0ACC2PRU6_9HYME</name>
<gene>
    <name evidence="1" type="ORF">QAD02_020870</name>
</gene>
<organism evidence="1 2">
    <name type="scientific">Eretmocerus hayati</name>
    <dbReference type="NCBI Taxonomy" id="131215"/>
    <lineage>
        <taxon>Eukaryota</taxon>
        <taxon>Metazoa</taxon>
        <taxon>Ecdysozoa</taxon>
        <taxon>Arthropoda</taxon>
        <taxon>Hexapoda</taxon>
        <taxon>Insecta</taxon>
        <taxon>Pterygota</taxon>
        <taxon>Neoptera</taxon>
        <taxon>Endopterygota</taxon>
        <taxon>Hymenoptera</taxon>
        <taxon>Apocrita</taxon>
        <taxon>Proctotrupomorpha</taxon>
        <taxon>Chalcidoidea</taxon>
        <taxon>Aphelinidae</taxon>
        <taxon>Aphelininae</taxon>
        <taxon>Eretmocerus</taxon>
    </lineage>
</organism>
<proteinExistence type="predicted"/>
<keyword evidence="2" id="KW-1185">Reference proteome</keyword>